<dbReference type="PRINTS" id="PR00092">
    <property type="entry name" value="TYROSINASE"/>
</dbReference>
<dbReference type="OrthoDB" id="6132182at2759"/>
<dbReference type="EMBL" id="JABCKV010000264">
    <property type="protein sequence ID" value="KAG5641695.1"/>
    <property type="molecule type" value="Genomic_DNA"/>
</dbReference>
<sequence length="263" mass="29689">MFPNLSVTLGPISAVAPLVPQRVRKYTEEGVRIPRRKSVRSENFSSYLNLFVQTLRRYWDWTQDSRDSETFLNSPVFHPTLGFGSFPAASRSGQASPLDVGNGPFASYMLSYGPRGVVSNHRLTRAFNSTLLPYLRTALVSNTTRQSTFETFRVELEGGPMTPRVKIHDAGHRIIGGDMGDTYASFGDPLFVLHHSNLDRIWDSWQRADPQRRMSDISGRSTTDPPYEDITLDFSLETDELAQRVRIGDVMDTQGGVLCYRYV</sequence>
<dbReference type="GO" id="GO:0016491">
    <property type="term" value="F:oxidoreductase activity"/>
    <property type="evidence" value="ECO:0007669"/>
    <property type="project" value="InterPro"/>
</dbReference>
<feature type="domain" description="Tyrosinase copper-binding" evidence="3">
    <location>
        <begin position="188"/>
        <end position="199"/>
    </location>
</feature>
<keyword evidence="2" id="KW-0186">Copper</keyword>
<protein>
    <recommendedName>
        <fullName evidence="3">Tyrosinase copper-binding domain-containing protein</fullName>
    </recommendedName>
</protein>
<dbReference type="Proteomes" id="UP000775547">
    <property type="component" value="Unassembled WGS sequence"/>
</dbReference>
<dbReference type="Gene3D" id="1.10.1280.10">
    <property type="entry name" value="Di-copper center containing domain from catechol oxidase"/>
    <property type="match status" value="1"/>
</dbReference>
<evidence type="ECO:0000259" key="3">
    <source>
        <dbReference type="PROSITE" id="PS00498"/>
    </source>
</evidence>
<dbReference type="Pfam" id="PF00264">
    <property type="entry name" value="Tyrosinase"/>
    <property type="match status" value="1"/>
</dbReference>
<evidence type="ECO:0000313" key="5">
    <source>
        <dbReference type="Proteomes" id="UP000775547"/>
    </source>
</evidence>
<dbReference type="PROSITE" id="PS00498">
    <property type="entry name" value="TYROSINASE_2"/>
    <property type="match status" value="1"/>
</dbReference>
<accession>A0A9P7G6J2</accession>
<dbReference type="InterPro" id="IPR002227">
    <property type="entry name" value="Tyrosinase_Cu-bd"/>
</dbReference>
<dbReference type="InterPro" id="IPR050316">
    <property type="entry name" value="Tyrosinase/Hemocyanin"/>
</dbReference>
<dbReference type="InterPro" id="IPR008922">
    <property type="entry name" value="Di-copper_centre_dom_sf"/>
</dbReference>
<dbReference type="SUPFAM" id="SSF48056">
    <property type="entry name" value="Di-copper centre-containing domain"/>
    <property type="match status" value="1"/>
</dbReference>
<evidence type="ECO:0000256" key="2">
    <source>
        <dbReference type="ARBA" id="ARBA00023008"/>
    </source>
</evidence>
<proteinExistence type="predicted"/>
<gene>
    <name evidence="4" type="ORF">DXG03_004427</name>
</gene>
<dbReference type="GO" id="GO:0046872">
    <property type="term" value="F:metal ion binding"/>
    <property type="evidence" value="ECO:0007669"/>
    <property type="project" value="UniProtKB-KW"/>
</dbReference>
<evidence type="ECO:0000256" key="1">
    <source>
        <dbReference type="ARBA" id="ARBA00022723"/>
    </source>
</evidence>
<dbReference type="PANTHER" id="PTHR11474">
    <property type="entry name" value="TYROSINASE FAMILY MEMBER"/>
    <property type="match status" value="1"/>
</dbReference>
<name>A0A9P7G6J2_9AGAR</name>
<keyword evidence="5" id="KW-1185">Reference proteome</keyword>
<keyword evidence="1" id="KW-0479">Metal-binding</keyword>
<comment type="caution">
    <text evidence="4">The sequence shown here is derived from an EMBL/GenBank/DDBJ whole genome shotgun (WGS) entry which is preliminary data.</text>
</comment>
<reference evidence="4" key="2">
    <citation type="submission" date="2021-10" db="EMBL/GenBank/DDBJ databases">
        <title>Phylogenomics reveals ancestral predisposition of the termite-cultivated fungus Termitomyces towards a domesticated lifestyle.</title>
        <authorList>
            <person name="Auxier B."/>
            <person name="Grum-Grzhimaylo A."/>
            <person name="Cardenas M.E."/>
            <person name="Lodge J.D."/>
            <person name="Laessoe T."/>
            <person name="Pedersen O."/>
            <person name="Smith M.E."/>
            <person name="Kuyper T.W."/>
            <person name="Franco-Molano E.A."/>
            <person name="Baroni T.J."/>
            <person name="Aanen D.K."/>
        </authorList>
    </citation>
    <scope>NUCLEOTIDE SEQUENCE</scope>
    <source>
        <strain evidence="4">AP01</strain>
        <tissue evidence="4">Mycelium</tissue>
    </source>
</reference>
<dbReference type="AlphaFoldDB" id="A0A9P7G6J2"/>
<evidence type="ECO:0000313" key="4">
    <source>
        <dbReference type="EMBL" id="KAG5641695.1"/>
    </source>
</evidence>
<dbReference type="PANTHER" id="PTHR11474:SF126">
    <property type="entry name" value="TYROSINASE-LIKE PROTEIN TYR-1-RELATED"/>
    <property type="match status" value="1"/>
</dbReference>
<reference evidence="4" key="1">
    <citation type="submission" date="2020-07" db="EMBL/GenBank/DDBJ databases">
        <authorList>
            <person name="Nieuwenhuis M."/>
            <person name="Van De Peppel L.J.J."/>
        </authorList>
    </citation>
    <scope>NUCLEOTIDE SEQUENCE</scope>
    <source>
        <strain evidence="4">AP01</strain>
        <tissue evidence="4">Mycelium</tissue>
    </source>
</reference>
<organism evidence="4 5">
    <name type="scientific">Asterophora parasitica</name>
    <dbReference type="NCBI Taxonomy" id="117018"/>
    <lineage>
        <taxon>Eukaryota</taxon>
        <taxon>Fungi</taxon>
        <taxon>Dikarya</taxon>
        <taxon>Basidiomycota</taxon>
        <taxon>Agaricomycotina</taxon>
        <taxon>Agaricomycetes</taxon>
        <taxon>Agaricomycetidae</taxon>
        <taxon>Agaricales</taxon>
        <taxon>Tricholomatineae</taxon>
        <taxon>Lyophyllaceae</taxon>
        <taxon>Asterophora</taxon>
    </lineage>
</organism>